<dbReference type="AlphaFoldDB" id="A0A8H7RSR0"/>
<keyword evidence="3" id="KW-1185">Reference proteome</keyword>
<feature type="transmembrane region" description="Helical" evidence="1">
    <location>
        <begin position="424"/>
        <end position="445"/>
    </location>
</feature>
<reference evidence="2" key="1">
    <citation type="submission" date="2020-12" db="EMBL/GenBank/DDBJ databases">
        <title>Metabolic potential, ecology and presence of endohyphal bacteria is reflected in genomic diversity of Mucoromycotina.</title>
        <authorList>
            <person name="Muszewska A."/>
            <person name="Okrasinska A."/>
            <person name="Steczkiewicz K."/>
            <person name="Drgas O."/>
            <person name="Orlowska M."/>
            <person name="Perlinska-Lenart U."/>
            <person name="Aleksandrzak-Piekarczyk T."/>
            <person name="Szatraj K."/>
            <person name="Zielenkiewicz U."/>
            <person name="Pilsyk S."/>
            <person name="Malc E."/>
            <person name="Mieczkowski P."/>
            <person name="Kruszewska J.S."/>
            <person name="Biernat P."/>
            <person name="Pawlowska J."/>
        </authorList>
    </citation>
    <scope>NUCLEOTIDE SEQUENCE</scope>
    <source>
        <strain evidence="2">CBS 226.32</strain>
    </source>
</reference>
<dbReference type="Proteomes" id="UP000650833">
    <property type="component" value="Unassembled WGS sequence"/>
</dbReference>
<protein>
    <submittedName>
        <fullName evidence="2">Uncharacterized protein</fullName>
    </submittedName>
</protein>
<dbReference type="EMBL" id="JAEPRC010000001">
    <property type="protein sequence ID" value="KAG2216025.1"/>
    <property type="molecule type" value="Genomic_DNA"/>
</dbReference>
<evidence type="ECO:0000313" key="3">
    <source>
        <dbReference type="Proteomes" id="UP000650833"/>
    </source>
</evidence>
<keyword evidence="1" id="KW-0472">Membrane</keyword>
<comment type="caution">
    <text evidence="2">The sequence shown here is derived from an EMBL/GenBank/DDBJ whole genome shotgun (WGS) entry which is preliminary data.</text>
</comment>
<dbReference type="OrthoDB" id="2271285at2759"/>
<accession>A0A8H7RSR0</accession>
<evidence type="ECO:0000313" key="2">
    <source>
        <dbReference type="EMBL" id="KAG2216025.1"/>
    </source>
</evidence>
<proteinExistence type="predicted"/>
<sequence length="514" mass="57704">MVVLATTVLIYQFIAEFGVLSTTAALIAITSTDFQLMFMQGPIDKMLNWKRFKSNKRSKFMVIFLSLVTIIIMFLPTILVFATEALGYKYYYYTNIQQHSQAEYAQDPFSNPNPIILPTKVDDYPPFDDFRVVYLDSVFEAPEYRFCMEINSGSEWYGILKNLTQSTPENGYADNYHNYNQYQRQFEAPIPQRVDATTGAYYTNNNISTYTFGLTGQNSFTLQNCGGQLASNLTNFESYPQFNASLPVVVQVGPYLKPSVVDDHYSVYRTARLNKVKESTSSISLLSQQNPGFNMLQATRRSFGLNSSMNSVYTYSTPTSDNPLGGIAIDLTWFAVYTLKSPVFNLPAGEHLIAHSFKDGYSYRSPDSVELLIAEVDVFSTNDITDPTLPNLVKIQAALKAKNYYYFSKLTASVHFAYDIHRKPAWDCIIIVLGCVFFIGAYLAYKQRNKTLRARISTCPTDELIDDTATLVAGQSKPLKPSVPLKPAKLALAESSSKSTFLILTVDGKAIILS</sequence>
<organism evidence="2 3">
    <name type="scientific">Mucor plumbeus</name>
    <dbReference type="NCBI Taxonomy" id="97098"/>
    <lineage>
        <taxon>Eukaryota</taxon>
        <taxon>Fungi</taxon>
        <taxon>Fungi incertae sedis</taxon>
        <taxon>Mucoromycota</taxon>
        <taxon>Mucoromycotina</taxon>
        <taxon>Mucoromycetes</taxon>
        <taxon>Mucorales</taxon>
        <taxon>Mucorineae</taxon>
        <taxon>Mucoraceae</taxon>
        <taxon>Mucor</taxon>
    </lineage>
</organism>
<gene>
    <name evidence="2" type="ORF">INT46_007085</name>
</gene>
<name>A0A8H7RSR0_9FUNG</name>
<feature type="transmembrane region" description="Helical" evidence="1">
    <location>
        <begin position="17"/>
        <end position="39"/>
    </location>
</feature>
<keyword evidence="1" id="KW-0812">Transmembrane</keyword>
<feature type="transmembrane region" description="Helical" evidence="1">
    <location>
        <begin position="60"/>
        <end position="82"/>
    </location>
</feature>
<evidence type="ECO:0000256" key="1">
    <source>
        <dbReference type="SAM" id="Phobius"/>
    </source>
</evidence>
<keyword evidence="1" id="KW-1133">Transmembrane helix</keyword>